<dbReference type="EMBL" id="POSP01000003">
    <property type="protein sequence ID" value="PND38540.1"/>
    <property type="molecule type" value="Genomic_DNA"/>
</dbReference>
<dbReference type="Proteomes" id="UP000235916">
    <property type="component" value="Unassembled WGS sequence"/>
</dbReference>
<comment type="caution">
    <text evidence="1">The sequence shown here is derived from an EMBL/GenBank/DDBJ whole genome shotgun (WGS) entry which is preliminary data.</text>
</comment>
<accession>A0A2N8KYK4</accession>
<sequence>MSLHRNGTARLTLIGKARLGGVDRHSRATLARADFEALVAMLEEQGYFALSDSYDDPDTRDGAWVNWQVERGSEVKQVFCRSGLEPAALLRLEAAMQALQARLNFNPEP</sequence>
<organism evidence="1 2">
    <name type="scientific">Kinneretia aquatilis</name>
    <dbReference type="NCBI Taxonomy" id="2070761"/>
    <lineage>
        <taxon>Bacteria</taxon>
        <taxon>Pseudomonadati</taxon>
        <taxon>Pseudomonadota</taxon>
        <taxon>Betaproteobacteria</taxon>
        <taxon>Burkholderiales</taxon>
        <taxon>Sphaerotilaceae</taxon>
        <taxon>Roseateles</taxon>
    </lineage>
</organism>
<evidence type="ECO:0000313" key="2">
    <source>
        <dbReference type="Proteomes" id="UP000235916"/>
    </source>
</evidence>
<keyword evidence="2" id="KW-1185">Reference proteome</keyword>
<reference evidence="1 2" key="1">
    <citation type="submission" date="2018-01" db="EMBL/GenBank/DDBJ databases">
        <title>Draft genome sequence of Paucibacter aquatile CR182 isolated from freshwater of the Nakdong River.</title>
        <authorList>
            <person name="Choi A."/>
            <person name="Chung E.J."/>
        </authorList>
    </citation>
    <scope>NUCLEOTIDE SEQUENCE [LARGE SCALE GENOMIC DNA]</scope>
    <source>
        <strain evidence="1 2">CR182</strain>
    </source>
</reference>
<dbReference type="AlphaFoldDB" id="A0A2N8KYK4"/>
<name>A0A2N8KYK4_9BURK</name>
<protein>
    <submittedName>
        <fullName evidence="1">Uncharacterized protein</fullName>
    </submittedName>
</protein>
<proteinExistence type="predicted"/>
<evidence type="ECO:0000313" key="1">
    <source>
        <dbReference type="EMBL" id="PND38540.1"/>
    </source>
</evidence>
<gene>
    <name evidence="1" type="ORF">C1O66_14085</name>
</gene>